<name>A0A372MG71_9SPIR</name>
<evidence type="ECO:0000313" key="2">
    <source>
        <dbReference type="EMBL" id="RFU94775.1"/>
    </source>
</evidence>
<sequence length="226" mass="25813">MKRKPFVFVSTLQRLPLHHKHYRHTTIETASIQENFHPSLRTGNGAMLCRTCIGALEYAFSRKRGKRYTAEEGPAVETTIVAVGRCPEDGSYSTVYGDDLVRNKQYCLGDIRSVLENKADYCLASPRTRSYWRSWLRKVWASVVEEIHRYIGRSLSEYEIACALTAFLKGCGESWLRYVLDLFYTQSNNLCIFLDLIGPTIGPRDENLQEPLAEEGAERRKPPRGG</sequence>
<gene>
    <name evidence="2" type="ORF">DYP60_07945</name>
</gene>
<evidence type="ECO:0000256" key="1">
    <source>
        <dbReference type="SAM" id="MobiDB-lite"/>
    </source>
</evidence>
<reference evidence="2 3" key="2">
    <citation type="submission" date="2018-09" db="EMBL/GenBank/DDBJ databases">
        <title>Genome of Sphaerochaeta halotolerans strain 4-11.</title>
        <authorList>
            <person name="Nazina T.N."/>
            <person name="Sokolova D.S."/>
        </authorList>
    </citation>
    <scope>NUCLEOTIDE SEQUENCE [LARGE SCALE GENOMIC DNA]</scope>
    <source>
        <strain evidence="2 3">4-11</strain>
    </source>
</reference>
<reference evidence="3" key="1">
    <citation type="submission" date="2018-08" db="EMBL/GenBank/DDBJ databases">
        <authorList>
            <person name="Grouzdev D.S."/>
            <person name="Krutkina M.S."/>
        </authorList>
    </citation>
    <scope>NUCLEOTIDE SEQUENCE [LARGE SCALE GENOMIC DNA]</scope>
    <source>
        <strain evidence="3">4-11</strain>
    </source>
</reference>
<evidence type="ECO:0000313" key="3">
    <source>
        <dbReference type="Proteomes" id="UP000264002"/>
    </source>
</evidence>
<proteinExistence type="predicted"/>
<dbReference type="Proteomes" id="UP000264002">
    <property type="component" value="Unassembled WGS sequence"/>
</dbReference>
<accession>A0A372MG71</accession>
<dbReference type="AlphaFoldDB" id="A0A372MG71"/>
<keyword evidence="3" id="KW-1185">Reference proteome</keyword>
<protein>
    <submittedName>
        <fullName evidence="2">Uncharacterized protein</fullName>
    </submittedName>
</protein>
<dbReference type="EMBL" id="QUWK01000007">
    <property type="protein sequence ID" value="RFU94775.1"/>
    <property type="molecule type" value="Genomic_DNA"/>
</dbReference>
<organism evidence="2 3">
    <name type="scientific">Sphaerochaeta halotolerans</name>
    <dbReference type="NCBI Taxonomy" id="2293840"/>
    <lineage>
        <taxon>Bacteria</taxon>
        <taxon>Pseudomonadati</taxon>
        <taxon>Spirochaetota</taxon>
        <taxon>Spirochaetia</taxon>
        <taxon>Spirochaetales</taxon>
        <taxon>Sphaerochaetaceae</taxon>
        <taxon>Sphaerochaeta</taxon>
    </lineage>
</organism>
<comment type="caution">
    <text evidence="2">The sequence shown here is derived from an EMBL/GenBank/DDBJ whole genome shotgun (WGS) entry which is preliminary data.</text>
</comment>
<feature type="region of interest" description="Disordered" evidence="1">
    <location>
        <begin position="207"/>
        <end position="226"/>
    </location>
</feature>